<name>A0A1M6HUS6_9BACT</name>
<comment type="catalytic activity">
    <reaction evidence="1">
        <text>ATP + protein L-histidine = ADP + protein N-phospho-L-histidine.</text>
        <dbReference type="EC" id="2.7.13.3"/>
    </reaction>
</comment>
<evidence type="ECO:0000259" key="13">
    <source>
        <dbReference type="PROSITE" id="PS50885"/>
    </source>
</evidence>
<dbReference type="SUPFAM" id="SSF158472">
    <property type="entry name" value="HAMP domain-like"/>
    <property type="match status" value="1"/>
</dbReference>
<feature type="transmembrane region" description="Helical" evidence="10">
    <location>
        <begin position="58"/>
        <end position="84"/>
    </location>
</feature>
<evidence type="ECO:0000259" key="11">
    <source>
        <dbReference type="PROSITE" id="PS50109"/>
    </source>
</evidence>
<dbReference type="InterPro" id="IPR003661">
    <property type="entry name" value="HisK_dim/P_dom"/>
</dbReference>
<feature type="transmembrane region" description="Helical" evidence="10">
    <location>
        <begin position="104"/>
        <end position="126"/>
    </location>
</feature>
<dbReference type="PANTHER" id="PTHR43065:SF42">
    <property type="entry name" value="TWO-COMPONENT SENSOR PPRA"/>
    <property type="match status" value="1"/>
</dbReference>
<evidence type="ECO:0000256" key="10">
    <source>
        <dbReference type="SAM" id="Phobius"/>
    </source>
</evidence>
<dbReference type="GO" id="GO:0016020">
    <property type="term" value="C:membrane"/>
    <property type="evidence" value="ECO:0007669"/>
    <property type="project" value="UniProtKB-SubCell"/>
</dbReference>
<accession>A0A1M6HUS6</accession>
<dbReference type="Gene3D" id="1.10.287.130">
    <property type="match status" value="1"/>
</dbReference>
<dbReference type="CDD" id="cd00130">
    <property type="entry name" value="PAS"/>
    <property type="match status" value="1"/>
</dbReference>
<dbReference type="GO" id="GO:0000155">
    <property type="term" value="F:phosphorelay sensor kinase activity"/>
    <property type="evidence" value="ECO:0007669"/>
    <property type="project" value="InterPro"/>
</dbReference>
<feature type="domain" description="HAMP" evidence="13">
    <location>
        <begin position="337"/>
        <end position="389"/>
    </location>
</feature>
<dbReference type="CDD" id="cd00082">
    <property type="entry name" value="HisKA"/>
    <property type="match status" value="1"/>
</dbReference>
<feature type="transmembrane region" description="Helical" evidence="10">
    <location>
        <begin position="313"/>
        <end position="333"/>
    </location>
</feature>
<dbReference type="PRINTS" id="PR00344">
    <property type="entry name" value="BCTRLSENSOR"/>
</dbReference>
<dbReference type="InterPro" id="IPR003660">
    <property type="entry name" value="HAMP_dom"/>
</dbReference>
<dbReference type="CDD" id="cd00075">
    <property type="entry name" value="HATPase"/>
    <property type="match status" value="1"/>
</dbReference>
<feature type="domain" description="PAS" evidence="12">
    <location>
        <begin position="408"/>
        <end position="478"/>
    </location>
</feature>
<dbReference type="InterPro" id="IPR036890">
    <property type="entry name" value="HATPase_C_sf"/>
</dbReference>
<dbReference type="InterPro" id="IPR036097">
    <property type="entry name" value="HisK_dim/P_sf"/>
</dbReference>
<dbReference type="PIRSF" id="PIRSF037532">
    <property type="entry name" value="STHK_NtrY"/>
    <property type="match status" value="1"/>
</dbReference>
<dbReference type="GO" id="GO:0006355">
    <property type="term" value="P:regulation of DNA-templated transcription"/>
    <property type="evidence" value="ECO:0007669"/>
    <property type="project" value="InterPro"/>
</dbReference>
<gene>
    <name evidence="14" type="ORF">SAMN02745216_01326</name>
</gene>
<evidence type="ECO:0000256" key="4">
    <source>
        <dbReference type="ARBA" id="ARBA00022553"/>
    </source>
</evidence>
<keyword evidence="10" id="KW-0812">Transmembrane</keyword>
<dbReference type="RefSeq" id="WP_073474214.1">
    <property type="nucleotide sequence ID" value="NZ_FQZU01000005.1"/>
</dbReference>
<evidence type="ECO:0000256" key="9">
    <source>
        <dbReference type="ARBA" id="ARBA00023012"/>
    </source>
</evidence>
<dbReference type="EMBL" id="FQZU01000005">
    <property type="protein sequence ID" value="SHJ25897.1"/>
    <property type="molecule type" value="Genomic_DNA"/>
</dbReference>
<dbReference type="InterPro" id="IPR004358">
    <property type="entry name" value="Sig_transdc_His_kin-like_C"/>
</dbReference>
<dbReference type="PANTHER" id="PTHR43065">
    <property type="entry name" value="SENSOR HISTIDINE KINASE"/>
    <property type="match status" value="1"/>
</dbReference>
<dbReference type="OrthoDB" id="9781147at2"/>
<dbReference type="Pfam" id="PF00672">
    <property type="entry name" value="HAMP"/>
    <property type="match status" value="1"/>
</dbReference>
<evidence type="ECO:0000256" key="7">
    <source>
        <dbReference type="ARBA" id="ARBA00022777"/>
    </source>
</evidence>
<dbReference type="GO" id="GO:0005524">
    <property type="term" value="F:ATP binding"/>
    <property type="evidence" value="ECO:0007669"/>
    <property type="project" value="UniProtKB-KW"/>
</dbReference>
<keyword evidence="8" id="KW-0067">ATP-binding</keyword>
<keyword evidence="7 14" id="KW-0418">Kinase</keyword>
<sequence length="748" mass="83952">MPLKLKNAKGFRNISDAERKKRRREWVLAVLIIFFIAALTYAQTRGIQFGKSIPVSSTVLMFIIININLLLVIILFFLVVRNVVKLLYERRSRVLGSQLRTKLALSFITLSIVPTAVLFFFSLLFISHSITSWFNVPVLNSLESSLEVGRELYEQVESNHEFFVQRVAYQIKAKNYMDPDRNKALNHYVVITQREFNLDAVEVYGPDAALTAMSSDVFKAHGELPALKLADLQKEGDSEEKKFYTFNVMLPHGELVRTIGPIPFSETRKKAAGFVAISTLLPPKLSENLASIKDGVDSYRQTQILKDPFESHLYITLSIVAMLVLFCAIWFGFHLAKTLTVPIAHLAEGTRRVAGGDLEFTLLKIADDEMGSLVDAFNKMTRDLRMSREQLEYTALRLAEQNTEIENRRVYMEVVLRNVSAGVISLDDSGRFATINTSAEKMLGIQGEDILGRSYKDMLSGEYTLVVEEALEKLEMSGENYLEIPVKLIVNERSRSFLVHVSALVDDQNQDMGMVVVFDDLTELERAQRLAAWREVARRVAHEVKNPLTPIKLSAQRLARKFQDQVDDPVFGKCTDTIIEQVDVIRNLVNEFSAYARFPSPVPTPCDLPALVAEAMVPYLESPGEIRFELTADENTPRLMLDHRQIKRALINLVDNAIAAIEGPGAIHVSVKYNPGAKTVRVEVADTGKGITAEEKVRLFEPYFSTKKAGTGLGLSIVNTIVTDHGGAIRVANNHPKGARFIVEFPVE</sequence>
<dbReference type="EC" id="2.7.13.3" evidence="3"/>
<keyword evidence="9" id="KW-0902">Two-component regulatory system</keyword>
<dbReference type="Pfam" id="PF00989">
    <property type="entry name" value="PAS"/>
    <property type="match status" value="1"/>
</dbReference>
<keyword evidence="5" id="KW-0808">Transferase</keyword>
<dbReference type="PROSITE" id="PS50109">
    <property type="entry name" value="HIS_KIN"/>
    <property type="match status" value="1"/>
</dbReference>
<reference evidence="15" key="1">
    <citation type="submission" date="2016-11" db="EMBL/GenBank/DDBJ databases">
        <authorList>
            <person name="Varghese N."/>
            <person name="Submissions S."/>
        </authorList>
    </citation>
    <scope>NUCLEOTIDE SEQUENCE [LARGE SCALE GENOMIC DNA]</scope>
    <source>
        <strain evidence="15">DSM 16219</strain>
    </source>
</reference>
<dbReference type="SUPFAM" id="SSF55785">
    <property type="entry name" value="PYP-like sensor domain (PAS domain)"/>
    <property type="match status" value="1"/>
</dbReference>
<dbReference type="InterPro" id="IPR035965">
    <property type="entry name" value="PAS-like_dom_sf"/>
</dbReference>
<dbReference type="SMART" id="SM00387">
    <property type="entry name" value="HATPase_c"/>
    <property type="match status" value="1"/>
</dbReference>
<dbReference type="Gene3D" id="3.30.450.20">
    <property type="entry name" value="PAS domain"/>
    <property type="match status" value="1"/>
</dbReference>
<dbReference type="Gene3D" id="6.10.340.10">
    <property type="match status" value="1"/>
</dbReference>
<dbReference type="SUPFAM" id="SSF55874">
    <property type="entry name" value="ATPase domain of HSP90 chaperone/DNA topoisomerase II/histidine kinase"/>
    <property type="match status" value="1"/>
</dbReference>
<evidence type="ECO:0000256" key="6">
    <source>
        <dbReference type="ARBA" id="ARBA00022741"/>
    </source>
</evidence>
<evidence type="ECO:0000256" key="5">
    <source>
        <dbReference type="ARBA" id="ARBA00022679"/>
    </source>
</evidence>
<organism evidence="14 15">
    <name type="scientific">Desulfatibacillum alkenivorans DSM 16219</name>
    <dbReference type="NCBI Taxonomy" id="1121393"/>
    <lineage>
        <taxon>Bacteria</taxon>
        <taxon>Pseudomonadati</taxon>
        <taxon>Thermodesulfobacteriota</taxon>
        <taxon>Desulfobacteria</taxon>
        <taxon>Desulfobacterales</taxon>
        <taxon>Desulfatibacillaceae</taxon>
        <taxon>Desulfatibacillum</taxon>
    </lineage>
</organism>
<dbReference type="InterPro" id="IPR000014">
    <property type="entry name" value="PAS"/>
</dbReference>
<evidence type="ECO:0000313" key="15">
    <source>
        <dbReference type="Proteomes" id="UP000183994"/>
    </source>
</evidence>
<keyword evidence="10" id="KW-0472">Membrane</keyword>
<dbReference type="SMART" id="SM00091">
    <property type="entry name" value="PAS"/>
    <property type="match status" value="1"/>
</dbReference>
<keyword evidence="4" id="KW-0597">Phosphoprotein</keyword>
<evidence type="ECO:0000313" key="14">
    <source>
        <dbReference type="EMBL" id="SHJ25897.1"/>
    </source>
</evidence>
<dbReference type="SUPFAM" id="SSF47384">
    <property type="entry name" value="Homodimeric domain of signal transducing histidine kinase"/>
    <property type="match status" value="1"/>
</dbReference>
<dbReference type="Pfam" id="PF00512">
    <property type="entry name" value="HisKA"/>
    <property type="match status" value="1"/>
</dbReference>
<keyword evidence="15" id="KW-1185">Reference proteome</keyword>
<dbReference type="SMART" id="SM00388">
    <property type="entry name" value="HisKA"/>
    <property type="match status" value="1"/>
</dbReference>
<dbReference type="Gene3D" id="3.30.565.10">
    <property type="entry name" value="Histidine kinase-like ATPase, C-terminal domain"/>
    <property type="match status" value="1"/>
</dbReference>
<protein>
    <recommendedName>
        <fullName evidence="3">histidine kinase</fullName>
        <ecNumber evidence="3">2.7.13.3</ecNumber>
    </recommendedName>
</protein>
<dbReference type="AlphaFoldDB" id="A0A1M6HUS6"/>
<dbReference type="PROSITE" id="PS50885">
    <property type="entry name" value="HAMP"/>
    <property type="match status" value="1"/>
</dbReference>
<dbReference type="SMART" id="SM00304">
    <property type="entry name" value="HAMP"/>
    <property type="match status" value="1"/>
</dbReference>
<evidence type="ECO:0000256" key="3">
    <source>
        <dbReference type="ARBA" id="ARBA00012438"/>
    </source>
</evidence>
<feature type="domain" description="Histidine kinase" evidence="11">
    <location>
        <begin position="539"/>
        <end position="748"/>
    </location>
</feature>
<dbReference type="CDD" id="cd06225">
    <property type="entry name" value="HAMP"/>
    <property type="match status" value="1"/>
</dbReference>
<evidence type="ECO:0000256" key="1">
    <source>
        <dbReference type="ARBA" id="ARBA00000085"/>
    </source>
</evidence>
<dbReference type="Pfam" id="PF02518">
    <property type="entry name" value="HATPase_c"/>
    <property type="match status" value="1"/>
</dbReference>
<dbReference type="PROSITE" id="PS50112">
    <property type="entry name" value="PAS"/>
    <property type="match status" value="1"/>
</dbReference>
<comment type="subcellular location">
    <subcellularLocation>
        <location evidence="2">Membrane</location>
    </subcellularLocation>
</comment>
<dbReference type="InterPro" id="IPR017232">
    <property type="entry name" value="NtrY"/>
</dbReference>
<dbReference type="InterPro" id="IPR013767">
    <property type="entry name" value="PAS_fold"/>
</dbReference>
<evidence type="ECO:0000259" key="12">
    <source>
        <dbReference type="PROSITE" id="PS50112"/>
    </source>
</evidence>
<dbReference type="InterPro" id="IPR005467">
    <property type="entry name" value="His_kinase_dom"/>
</dbReference>
<evidence type="ECO:0000256" key="8">
    <source>
        <dbReference type="ARBA" id="ARBA00022840"/>
    </source>
</evidence>
<dbReference type="NCBIfam" id="TIGR00229">
    <property type="entry name" value="sensory_box"/>
    <property type="match status" value="1"/>
</dbReference>
<keyword evidence="6" id="KW-0547">Nucleotide-binding</keyword>
<proteinExistence type="predicted"/>
<evidence type="ECO:0000256" key="2">
    <source>
        <dbReference type="ARBA" id="ARBA00004370"/>
    </source>
</evidence>
<dbReference type="Proteomes" id="UP000183994">
    <property type="component" value="Unassembled WGS sequence"/>
</dbReference>
<dbReference type="InterPro" id="IPR003594">
    <property type="entry name" value="HATPase_dom"/>
</dbReference>
<dbReference type="STRING" id="1121393.SAMN02745216_01326"/>
<keyword evidence="10" id="KW-1133">Transmembrane helix</keyword>